<accession>A0A7R9AIH5</accession>
<dbReference type="SMART" id="SM00408">
    <property type="entry name" value="IGc2"/>
    <property type="match status" value="1"/>
</dbReference>
<feature type="transmembrane region" description="Helical" evidence="13">
    <location>
        <begin position="126"/>
        <end position="146"/>
    </location>
</feature>
<evidence type="ECO:0000259" key="14">
    <source>
        <dbReference type="PROSITE" id="PS50011"/>
    </source>
</evidence>
<evidence type="ECO:0000256" key="2">
    <source>
        <dbReference type="ARBA" id="ARBA00022692"/>
    </source>
</evidence>
<feature type="domain" description="Ig-like" evidence="15">
    <location>
        <begin position="4"/>
        <end position="93"/>
    </location>
</feature>
<evidence type="ECO:0000256" key="1">
    <source>
        <dbReference type="ARBA" id="ARBA00004167"/>
    </source>
</evidence>
<sequence length="537" mass="59291">TEPPKFTVKPENVTRAVLGQKLMLNCQAHGDPEPTIQWDKDGYLNGYDHRRIRLLGNGSLWFEEVVQEDQGLYGCTAGNSGGFNRVDTQLLVTNADGEVLEGFGKEGTGSPDPEEMGGSGMMTKTVSITLGAAGAYILLVLGLMVWCRCRRIKRKQAYLQVAQHGQPPPPLPPLRPAKSENGDIHAYSTIGHEMKGLTLSKEAGKSDGDTAYSQSSSHSQSHAPPPSGTSGLKTSSASVSHASTQSSSSLHLSRQDLQTLMPLGKGEFGDVFLAKVMHGGEKIDGGGGLVMVKALQNRDENAVLEFRHQAELYGRLQHPHMARLLALCRDAFPHLMVMEYSDWGDLKQFLLATRKDRVARPDAPKPPPLTIAQAIRMAQQISCAMEHMANHRFVHKDIATRNCLISSTLDIKISNPSLCRDTYCAEYCQLHNQLIPLRWMPHEAVFEDEHSTKSDVWAWACCVWEIFHQGELPYHEYSDDAVLHLLRKQELCLRAPHLAPEPLGTLLETCWSASPRDRPSFGQIVSQLHALCLESGL</sequence>
<evidence type="ECO:0000259" key="15">
    <source>
        <dbReference type="PROSITE" id="PS50835"/>
    </source>
</evidence>
<dbReference type="PRINTS" id="PR00109">
    <property type="entry name" value="TYRKINASE"/>
</dbReference>
<feature type="region of interest" description="Disordered" evidence="12">
    <location>
        <begin position="163"/>
        <end position="182"/>
    </location>
</feature>
<keyword evidence="2 13" id="KW-0812">Transmembrane</keyword>
<evidence type="ECO:0000256" key="8">
    <source>
        <dbReference type="ARBA" id="ARBA00023319"/>
    </source>
</evidence>
<dbReference type="OrthoDB" id="2413561at2759"/>
<dbReference type="Gene3D" id="2.60.40.10">
    <property type="entry name" value="Immunoglobulins"/>
    <property type="match status" value="1"/>
</dbReference>
<evidence type="ECO:0000256" key="9">
    <source>
        <dbReference type="PIRSR" id="PIRSR000615-1"/>
    </source>
</evidence>
<dbReference type="GO" id="GO:0016020">
    <property type="term" value="C:membrane"/>
    <property type="evidence" value="ECO:0007669"/>
    <property type="project" value="UniProtKB-SubCell"/>
</dbReference>
<dbReference type="GO" id="GO:0004714">
    <property type="term" value="F:transmembrane receptor protein tyrosine kinase activity"/>
    <property type="evidence" value="ECO:0007669"/>
    <property type="project" value="TreeGrafter"/>
</dbReference>
<dbReference type="GO" id="GO:0005524">
    <property type="term" value="F:ATP binding"/>
    <property type="evidence" value="ECO:0007669"/>
    <property type="project" value="UniProtKB-KW"/>
</dbReference>
<dbReference type="PROSITE" id="PS00109">
    <property type="entry name" value="PROTEIN_KINASE_TYR"/>
    <property type="match status" value="1"/>
</dbReference>
<dbReference type="PIRSF" id="PIRSF000615">
    <property type="entry name" value="TyrPK_CSF1-R"/>
    <property type="match status" value="1"/>
</dbReference>
<evidence type="ECO:0000256" key="3">
    <source>
        <dbReference type="ARBA" id="ARBA00022989"/>
    </source>
</evidence>
<feature type="region of interest" description="Disordered" evidence="12">
    <location>
        <begin position="202"/>
        <end position="253"/>
    </location>
</feature>
<dbReference type="FunFam" id="2.60.40.10:FF:000032">
    <property type="entry name" value="palladin isoform X1"/>
    <property type="match status" value="1"/>
</dbReference>
<keyword evidence="8" id="KW-0393">Immunoglobulin domain</keyword>
<feature type="active site" description="Proton acceptor" evidence="9">
    <location>
        <position position="397"/>
    </location>
</feature>
<evidence type="ECO:0000313" key="16">
    <source>
        <dbReference type="EMBL" id="CAD7254355.1"/>
    </source>
</evidence>
<dbReference type="EMBL" id="LR908741">
    <property type="protein sequence ID" value="CAD7254355.1"/>
    <property type="molecule type" value="Genomic_DNA"/>
</dbReference>
<dbReference type="PROSITE" id="PS50011">
    <property type="entry name" value="PROTEIN_KINASE_DOM"/>
    <property type="match status" value="1"/>
</dbReference>
<evidence type="ECO:0000256" key="11">
    <source>
        <dbReference type="PIRSR" id="PIRSR000615-3"/>
    </source>
</evidence>
<dbReference type="EMBL" id="CAJPEV010009223">
    <property type="protein sequence ID" value="CAG0905587.1"/>
    <property type="molecule type" value="Genomic_DNA"/>
</dbReference>
<feature type="compositionally biased region" description="Low complexity" evidence="12">
    <location>
        <begin position="234"/>
        <end position="252"/>
    </location>
</feature>
<dbReference type="Pfam" id="PF07714">
    <property type="entry name" value="PK_Tyr_Ser-Thr"/>
    <property type="match status" value="1"/>
</dbReference>
<feature type="compositionally biased region" description="Low complexity" evidence="12">
    <location>
        <begin position="213"/>
        <end position="222"/>
    </location>
</feature>
<feature type="binding site" evidence="11">
    <location>
        <position position="402"/>
    </location>
    <ligand>
        <name>Mg(2+)</name>
        <dbReference type="ChEBI" id="CHEBI:18420"/>
    </ligand>
</feature>
<dbReference type="InterPro" id="IPR001245">
    <property type="entry name" value="Ser-Thr/Tyr_kinase_cat_dom"/>
</dbReference>
<dbReference type="InterPro" id="IPR000719">
    <property type="entry name" value="Prot_kinase_dom"/>
</dbReference>
<dbReference type="InterPro" id="IPR011009">
    <property type="entry name" value="Kinase-like_dom_sf"/>
</dbReference>
<keyword evidence="17" id="KW-1185">Reference proteome</keyword>
<dbReference type="Proteomes" id="UP000677054">
    <property type="component" value="Unassembled WGS sequence"/>
</dbReference>
<feature type="compositionally biased region" description="Pro residues" evidence="12">
    <location>
        <begin position="166"/>
        <end position="175"/>
    </location>
</feature>
<feature type="region of interest" description="Disordered" evidence="12">
    <location>
        <begin position="101"/>
        <end position="120"/>
    </location>
</feature>
<dbReference type="SMART" id="SM00409">
    <property type="entry name" value="IG"/>
    <property type="match status" value="1"/>
</dbReference>
<keyword evidence="10" id="KW-0067">ATP-binding</keyword>
<feature type="non-terminal residue" evidence="16">
    <location>
        <position position="1"/>
    </location>
</feature>
<keyword evidence="5" id="KW-1015">Disulfide bond</keyword>
<organism evidence="16">
    <name type="scientific">Darwinula stevensoni</name>
    <dbReference type="NCBI Taxonomy" id="69355"/>
    <lineage>
        <taxon>Eukaryota</taxon>
        <taxon>Metazoa</taxon>
        <taxon>Ecdysozoa</taxon>
        <taxon>Arthropoda</taxon>
        <taxon>Crustacea</taxon>
        <taxon>Oligostraca</taxon>
        <taxon>Ostracoda</taxon>
        <taxon>Podocopa</taxon>
        <taxon>Podocopida</taxon>
        <taxon>Darwinulocopina</taxon>
        <taxon>Darwinuloidea</taxon>
        <taxon>Darwinulidae</taxon>
        <taxon>Darwinula</taxon>
    </lineage>
</organism>
<dbReference type="InterPro" id="IPR050122">
    <property type="entry name" value="RTK"/>
</dbReference>
<dbReference type="InterPro" id="IPR003598">
    <property type="entry name" value="Ig_sub2"/>
</dbReference>
<dbReference type="GO" id="GO:0046872">
    <property type="term" value="F:metal ion binding"/>
    <property type="evidence" value="ECO:0007669"/>
    <property type="project" value="UniProtKB-KW"/>
</dbReference>
<dbReference type="SUPFAM" id="SSF56112">
    <property type="entry name" value="Protein kinase-like (PK-like)"/>
    <property type="match status" value="1"/>
</dbReference>
<dbReference type="SUPFAM" id="SSF48726">
    <property type="entry name" value="Immunoglobulin"/>
    <property type="match status" value="1"/>
</dbReference>
<keyword evidence="11" id="KW-0479">Metal-binding</keyword>
<comment type="subcellular location">
    <subcellularLocation>
        <location evidence="1">Membrane</location>
        <topology evidence="1">Single-pass membrane protein</topology>
    </subcellularLocation>
</comment>
<gene>
    <name evidence="16" type="ORF">DSTB1V02_LOCUS14101</name>
</gene>
<evidence type="ECO:0000256" key="4">
    <source>
        <dbReference type="ARBA" id="ARBA00023136"/>
    </source>
</evidence>
<reference evidence="16" key="1">
    <citation type="submission" date="2020-11" db="EMBL/GenBank/DDBJ databases">
        <authorList>
            <person name="Tran Van P."/>
        </authorList>
    </citation>
    <scope>NUCLEOTIDE SEQUENCE</scope>
</reference>
<keyword evidence="10" id="KW-0547">Nucleotide-binding</keyword>
<feature type="binding site" evidence="10">
    <location>
        <position position="401"/>
    </location>
    <ligand>
        <name>ATP</name>
        <dbReference type="ChEBI" id="CHEBI:30616"/>
    </ligand>
</feature>
<dbReference type="AlphaFoldDB" id="A0A7R9AIH5"/>
<keyword evidence="7" id="KW-0325">Glycoprotein</keyword>
<dbReference type="SMART" id="SM00220">
    <property type="entry name" value="S_TKc"/>
    <property type="match status" value="1"/>
</dbReference>
<keyword evidence="6" id="KW-0675">Receptor</keyword>
<protein>
    <submittedName>
        <fullName evidence="16">Uncharacterized protein</fullName>
    </submittedName>
</protein>
<dbReference type="PANTHER" id="PTHR24416:SF573">
    <property type="entry name" value="INACTIVE TYROSINE-PROTEIN KINASE 7"/>
    <property type="match status" value="1"/>
</dbReference>
<dbReference type="PROSITE" id="PS50835">
    <property type="entry name" value="IG_LIKE"/>
    <property type="match status" value="1"/>
</dbReference>
<dbReference type="Gene3D" id="3.30.200.20">
    <property type="entry name" value="Phosphorylase Kinase, domain 1"/>
    <property type="match status" value="1"/>
</dbReference>
<evidence type="ECO:0000256" key="5">
    <source>
        <dbReference type="ARBA" id="ARBA00023157"/>
    </source>
</evidence>
<dbReference type="InterPro" id="IPR003599">
    <property type="entry name" value="Ig_sub"/>
</dbReference>
<dbReference type="Pfam" id="PF13927">
    <property type="entry name" value="Ig_3"/>
    <property type="match status" value="1"/>
</dbReference>
<evidence type="ECO:0000256" key="12">
    <source>
        <dbReference type="SAM" id="MobiDB-lite"/>
    </source>
</evidence>
<evidence type="ECO:0000256" key="10">
    <source>
        <dbReference type="PIRSR" id="PIRSR000615-2"/>
    </source>
</evidence>
<feature type="domain" description="Protein kinase" evidence="14">
    <location>
        <begin position="257"/>
        <end position="532"/>
    </location>
</feature>
<proteinExistence type="predicted"/>
<keyword evidence="11" id="KW-0460">Magnesium</keyword>
<dbReference type="InterPro" id="IPR013783">
    <property type="entry name" value="Ig-like_fold"/>
</dbReference>
<evidence type="ECO:0000256" key="7">
    <source>
        <dbReference type="ARBA" id="ARBA00023180"/>
    </source>
</evidence>
<keyword evidence="4 13" id="KW-0472">Membrane</keyword>
<evidence type="ECO:0000313" key="17">
    <source>
        <dbReference type="Proteomes" id="UP000677054"/>
    </source>
</evidence>
<dbReference type="InterPro" id="IPR036179">
    <property type="entry name" value="Ig-like_dom_sf"/>
</dbReference>
<dbReference type="FunFam" id="1.10.510.10:FF:000200">
    <property type="entry name" value="inactive tyrosine-protein kinase 7"/>
    <property type="match status" value="1"/>
</dbReference>
<dbReference type="InterPro" id="IPR008266">
    <property type="entry name" value="Tyr_kinase_AS"/>
</dbReference>
<dbReference type="Gene3D" id="1.10.510.10">
    <property type="entry name" value="Transferase(Phosphotransferase) domain 1"/>
    <property type="match status" value="1"/>
</dbReference>
<dbReference type="PANTHER" id="PTHR24416">
    <property type="entry name" value="TYROSINE-PROTEIN KINASE RECEPTOR"/>
    <property type="match status" value="1"/>
</dbReference>
<keyword evidence="3 13" id="KW-1133">Transmembrane helix</keyword>
<evidence type="ECO:0000256" key="6">
    <source>
        <dbReference type="ARBA" id="ARBA00023170"/>
    </source>
</evidence>
<dbReference type="InterPro" id="IPR007110">
    <property type="entry name" value="Ig-like_dom"/>
</dbReference>
<name>A0A7R9AIH5_9CRUS</name>
<evidence type="ECO:0000256" key="13">
    <source>
        <dbReference type="SAM" id="Phobius"/>
    </source>
</evidence>